<dbReference type="Proteomes" id="UP001174909">
    <property type="component" value="Unassembled WGS sequence"/>
</dbReference>
<dbReference type="InterPro" id="IPR011251">
    <property type="entry name" value="Luciferase-like_dom"/>
</dbReference>
<dbReference type="Pfam" id="PF00296">
    <property type="entry name" value="Bac_luciferase"/>
    <property type="match status" value="1"/>
</dbReference>
<dbReference type="EMBL" id="CASHTH010003738">
    <property type="protein sequence ID" value="CAI8048608.1"/>
    <property type="molecule type" value="Genomic_DNA"/>
</dbReference>
<protein>
    <submittedName>
        <fullName evidence="2">3,6-diketocamphane 1,6-monooxygenase</fullName>
    </submittedName>
</protein>
<dbReference type="SUPFAM" id="SSF51679">
    <property type="entry name" value="Bacterial luciferase-like"/>
    <property type="match status" value="2"/>
</dbReference>
<dbReference type="GO" id="GO:0016705">
    <property type="term" value="F:oxidoreductase activity, acting on paired donors, with incorporation or reduction of molecular oxygen"/>
    <property type="evidence" value="ECO:0007669"/>
    <property type="project" value="InterPro"/>
</dbReference>
<comment type="caution">
    <text evidence="2">The sequence shown here is derived from an EMBL/GenBank/DDBJ whole genome shotgun (WGS) entry which is preliminary data.</text>
</comment>
<dbReference type="AlphaFoldDB" id="A0AA35X7T2"/>
<dbReference type="PANTHER" id="PTHR30011">
    <property type="entry name" value="ALKANESULFONATE MONOOXYGENASE-RELATED"/>
    <property type="match status" value="1"/>
</dbReference>
<reference evidence="2" key="1">
    <citation type="submission" date="2023-03" db="EMBL/GenBank/DDBJ databases">
        <authorList>
            <person name="Steffen K."/>
            <person name="Cardenas P."/>
        </authorList>
    </citation>
    <scope>NUCLEOTIDE SEQUENCE</scope>
</reference>
<dbReference type="Gene3D" id="3.20.20.30">
    <property type="entry name" value="Luciferase-like domain"/>
    <property type="match status" value="2"/>
</dbReference>
<feature type="domain" description="Luciferase-like" evidence="1">
    <location>
        <begin position="2"/>
        <end position="94"/>
    </location>
</feature>
<dbReference type="InterPro" id="IPR036661">
    <property type="entry name" value="Luciferase-like_sf"/>
</dbReference>
<keyword evidence="3" id="KW-1185">Reference proteome</keyword>
<evidence type="ECO:0000313" key="3">
    <source>
        <dbReference type="Proteomes" id="UP001174909"/>
    </source>
</evidence>
<organism evidence="2 3">
    <name type="scientific">Geodia barretti</name>
    <name type="common">Barrett's horny sponge</name>
    <dbReference type="NCBI Taxonomy" id="519541"/>
    <lineage>
        <taxon>Eukaryota</taxon>
        <taxon>Metazoa</taxon>
        <taxon>Porifera</taxon>
        <taxon>Demospongiae</taxon>
        <taxon>Heteroscleromorpha</taxon>
        <taxon>Tetractinellida</taxon>
        <taxon>Astrophorina</taxon>
        <taxon>Geodiidae</taxon>
        <taxon>Geodia</taxon>
    </lineage>
</organism>
<sequence length="165" mass="18703">MRTTNIKLGTGAHLLPFHNPVELAHRVAYLDHLAQGRYMFGIGSGGLLSDHELFDVNFEEGEHHARTREALEIILGIWGNIDGSFDYEGKFWNDVTLEYLVDNLWIVGSPDTVARKLRDMYEMVGGFGTLLWLTFDHSENREAYEKAMTLMATEVMPQLADLTGE</sequence>
<dbReference type="PANTHER" id="PTHR30011:SF42">
    <property type="entry name" value="LUXA2 PROTEIN"/>
    <property type="match status" value="1"/>
</dbReference>
<evidence type="ECO:0000259" key="1">
    <source>
        <dbReference type="Pfam" id="PF00296"/>
    </source>
</evidence>
<accession>A0AA35X7T2</accession>
<proteinExistence type="predicted"/>
<gene>
    <name evidence="2" type="ORF">GBAR_LOCUS26795</name>
</gene>
<evidence type="ECO:0000313" key="2">
    <source>
        <dbReference type="EMBL" id="CAI8048608.1"/>
    </source>
</evidence>
<name>A0AA35X7T2_GEOBA</name>
<dbReference type="InterPro" id="IPR051260">
    <property type="entry name" value="Diverse_substr_monoxygenases"/>
</dbReference>